<dbReference type="PANTHER" id="PTHR35531:SF1">
    <property type="entry name" value="INNER MEMBRANE PROTEIN YBCI-RELATED"/>
    <property type="match status" value="1"/>
</dbReference>
<dbReference type="PANTHER" id="PTHR35531">
    <property type="entry name" value="INNER MEMBRANE PROTEIN YBCI-RELATED"/>
    <property type="match status" value="1"/>
</dbReference>
<dbReference type="RefSeq" id="WP_078697567.1">
    <property type="nucleotide sequence ID" value="NZ_FUYH01000029.1"/>
</dbReference>
<dbReference type="OrthoDB" id="5459053at2"/>
<feature type="transmembrane region" description="Helical" evidence="1">
    <location>
        <begin position="168"/>
        <end position="194"/>
    </location>
</feature>
<accession>A0A1T4YAD0</accession>
<dbReference type="Proteomes" id="UP000190105">
    <property type="component" value="Unassembled WGS sequence"/>
</dbReference>
<sequence>MTGKTHVGIGVMSAVILSQYIPMDLTVSALSVSALAALLPDVDHPKSIINKYILPFKSKGAKVTFYFMLGIFVIAVNSFYFSYSHLNALGVFFIFIGASNHRNGTTHSLTGFLCFLFTIGYIMVKIRCGNLIVPFSIGYLSHLSADMFTSKGIPLFYPFSKKKFKMPITFTVGSFWGKMIESIITAGGLIYLTYKLPIIMMKMR</sequence>
<keyword evidence="1" id="KW-0812">Transmembrane</keyword>
<feature type="transmembrane region" description="Helical" evidence="1">
    <location>
        <begin position="106"/>
        <end position="124"/>
    </location>
</feature>
<dbReference type="Pfam" id="PF04307">
    <property type="entry name" value="YdjM"/>
    <property type="match status" value="1"/>
</dbReference>
<keyword evidence="1" id="KW-0472">Membrane</keyword>
<keyword evidence="3" id="KW-1185">Reference proteome</keyword>
<dbReference type="AlphaFoldDB" id="A0A1T4YAD0"/>
<gene>
    <name evidence="2" type="ORF">SAMN05443428_12918</name>
</gene>
<feature type="transmembrane region" description="Helical" evidence="1">
    <location>
        <begin position="63"/>
        <end position="86"/>
    </location>
</feature>
<dbReference type="InterPro" id="IPR007404">
    <property type="entry name" value="YdjM-like"/>
</dbReference>
<feature type="transmembrane region" description="Helical" evidence="1">
    <location>
        <begin position="131"/>
        <end position="148"/>
    </location>
</feature>
<evidence type="ECO:0000313" key="2">
    <source>
        <dbReference type="EMBL" id="SKA98478.1"/>
    </source>
</evidence>
<dbReference type="STRING" id="1147123.SAMN05443428_12918"/>
<protein>
    <submittedName>
        <fullName evidence="2">Inner membrane protein</fullName>
    </submittedName>
</protein>
<name>A0A1T4YAD0_9CLOT</name>
<organism evidence="2 3">
    <name type="scientific">Caloramator quimbayensis</name>
    <dbReference type="NCBI Taxonomy" id="1147123"/>
    <lineage>
        <taxon>Bacteria</taxon>
        <taxon>Bacillati</taxon>
        <taxon>Bacillota</taxon>
        <taxon>Clostridia</taxon>
        <taxon>Eubacteriales</taxon>
        <taxon>Clostridiaceae</taxon>
        <taxon>Caloramator</taxon>
    </lineage>
</organism>
<proteinExistence type="predicted"/>
<evidence type="ECO:0000256" key="1">
    <source>
        <dbReference type="SAM" id="Phobius"/>
    </source>
</evidence>
<feature type="transmembrane region" description="Helical" evidence="1">
    <location>
        <begin position="20"/>
        <end position="42"/>
    </location>
</feature>
<keyword evidence="1" id="KW-1133">Transmembrane helix</keyword>
<dbReference type="EMBL" id="FUYH01000029">
    <property type="protein sequence ID" value="SKA98478.1"/>
    <property type="molecule type" value="Genomic_DNA"/>
</dbReference>
<evidence type="ECO:0000313" key="3">
    <source>
        <dbReference type="Proteomes" id="UP000190105"/>
    </source>
</evidence>
<reference evidence="3" key="1">
    <citation type="submission" date="2017-02" db="EMBL/GenBank/DDBJ databases">
        <authorList>
            <person name="Varghese N."/>
            <person name="Submissions S."/>
        </authorList>
    </citation>
    <scope>NUCLEOTIDE SEQUENCE [LARGE SCALE GENOMIC DNA]</scope>
    <source>
        <strain evidence="3">USBA 833</strain>
    </source>
</reference>